<gene>
    <name evidence="1" type="ORF">TRFO_24983</name>
</gene>
<evidence type="ECO:0000313" key="2">
    <source>
        <dbReference type="Proteomes" id="UP000179807"/>
    </source>
</evidence>
<organism evidence="1 2">
    <name type="scientific">Tritrichomonas foetus</name>
    <dbReference type="NCBI Taxonomy" id="1144522"/>
    <lineage>
        <taxon>Eukaryota</taxon>
        <taxon>Metamonada</taxon>
        <taxon>Parabasalia</taxon>
        <taxon>Tritrichomonadida</taxon>
        <taxon>Tritrichomonadidae</taxon>
        <taxon>Tritrichomonas</taxon>
    </lineage>
</organism>
<dbReference type="RefSeq" id="XP_068360018.1">
    <property type="nucleotide sequence ID" value="XM_068504059.1"/>
</dbReference>
<name>A0A1J4K7A6_9EUKA</name>
<comment type="caution">
    <text evidence="1">The sequence shown here is derived from an EMBL/GenBank/DDBJ whole genome shotgun (WGS) entry which is preliminary data.</text>
</comment>
<proteinExistence type="predicted"/>
<reference evidence="1" key="1">
    <citation type="submission" date="2016-10" db="EMBL/GenBank/DDBJ databases">
        <authorList>
            <person name="Benchimol M."/>
            <person name="Almeida L.G."/>
            <person name="Vasconcelos A.T."/>
            <person name="Perreira-Neves A."/>
            <person name="Rosa I.A."/>
            <person name="Tasca T."/>
            <person name="Bogo M.R."/>
            <person name="de Souza W."/>
        </authorList>
    </citation>
    <scope>NUCLEOTIDE SEQUENCE [LARGE SCALE GENOMIC DNA]</scope>
    <source>
        <strain evidence="1">K</strain>
    </source>
</reference>
<dbReference type="AlphaFoldDB" id="A0A1J4K7A6"/>
<sequence length="76" mass="8698">MKEIEEILPPEILSLAKIIIDLQQLFINVSSSNVAQVAQSIFESDFFKDDSSICRFVEHFIEASDYQPSKFLMIIS</sequence>
<keyword evidence="2" id="KW-1185">Reference proteome</keyword>
<evidence type="ECO:0000313" key="1">
    <source>
        <dbReference type="EMBL" id="OHT06882.1"/>
    </source>
</evidence>
<dbReference type="Proteomes" id="UP000179807">
    <property type="component" value="Unassembled WGS sequence"/>
</dbReference>
<dbReference type="VEuPathDB" id="TrichDB:TRFO_24983"/>
<accession>A0A1J4K7A6</accession>
<dbReference type="GeneID" id="94838763"/>
<dbReference type="EMBL" id="MLAK01000712">
    <property type="protein sequence ID" value="OHT06882.1"/>
    <property type="molecule type" value="Genomic_DNA"/>
</dbReference>
<protein>
    <submittedName>
        <fullName evidence="1">Uncharacterized protein</fullName>
    </submittedName>
</protein>